<evidence type="ECO:0000259" key="2">
    <source>
        <dbReference type="Pfam" id="PF14336"/>
    </source>
</evidence>
<feature type="compositionally biased region" description="Basic residues" evidence="1">
    <location>
        <begin position="290"/>
        <end position="302"/>
    </location>
</feature>
<reference evidence="3" key="1">
    <citation type="submission" date="2023-10" db="EMBL/GenBank/DDBJ databases">
        <authorList>
            <person name="Chen Y."/>
            <person name="Shah S."/>
            <person name="Dougan E. K."/>
            <person name="Thang M."/>
            <person name="Chan C."/>
        </authorList>
    </citation>
    <scope>NUCLEOTIDE SEQUENCE [LARGE SCALE GENOMIC DNA]</scope>
</reference>
<evidence type="ECO:0000313" key="4">
    <source>
        <dbReference type="Proteomes" id="UP001189429"/>
    </source>
</evidence>
<accession>A0ABN9SVK8</accession>
<dbReference type="Gene3D" id="3.90.1640.20">
    <property type="entry name" value="TON_0340"/>
    <property type="match status" value="1"/>
</dbReference>
<feature type="region of interest" description="Disordered" evidence="1">
    <location>
        <begin position="269"/>
        <end position="310"/>
    </location>
</feature>
<comment type="caution">
    <text evidence="3">The sequence shown here is derived from an EMBL/GenBank/DDBJ whole genome shotgun (WGS) entry which is preliminary data.</text>
</comment>
<proteinExistence type="predicted"/>
<feature type="compositionally biased region" description="Low complexity" evidence="1">
    <location>
        <begin position="278"/>
        <end position="289"/>
    </location>
</feature>
<protein>
    <recommendedName>
        <fullName evidence="2">D-glutamate cyclase-like C-terminal domain-containing protein</fullName>
    </recommendedName>
</protein>
<evidence type="ECO:0000256" key="1">
    <source>
        <dbReference type="SAM" id="MobiDB-lite"/>
    </source>
</evidence>
<gene>
    <name evidence="3" type="ORF">PCOR1329_LOCUS32930</name>
</gene>
<dbReference type="Pfam" id="PF14336">
    <property type="entry name" value="GLUCM-like_C"/>
    <property type="match status" value="1"/>
</dbReference>
<evidence type="ECO:0000313" key="3">
    <source>
        <dbReference type="EMBL" id="CAK0836456.1"/>
    </source>
</evidence>
<keyword evidence="4" id="KW-1185">Reference proteome</keyword>
<sequence length="310" mass="32706">MQFFGLRRIAYSPSDWERHRGGELAGQQAGYPSSGSHAGRNIELIHRRAEEADAAVSLEGAVRACLGGRARHVLVCSGFFVLHGRPCATAALGGSCETDGPLGALALVRAIACRGVRVSLFCDAHTGPVLRAGYDAMLAHFAAAGSPAEGALRRHSRCLPFVSDAGPADGPEAEDRNSVGTWRPASQGCRQTSRRCLGAACAWPAGSARPCAPRGAARSLCRLTACSRSSGSGRPTGTFAAWTFRRRTTSTRSQSTACGRCWTTPPPAGAVGRRCGTSPRGSCRPSPRARSPRPPHSRRCGHWRGYSTAR</sequence>
<dbReference type="EMBL" id="CAUYUJ010013570">
    <property type="protein sequence ID" value="CAK0836456.1"/>
    <property type="molecule type" value="Genomic_DNA"/>
</dbReference>
<organism evidence="3 4">
    <name type="scientific">Prorocentrum cordatum</name>
    <dbReference type="NCBI Taxonomy" id="2364126"/>
    <lineage>
        <taxon>Eukaryota</taxon>
        <taxon>Sar</taxon>
        <taxon>Alveolata</taxon>
        <taxon>Dinophyceae</taxon>
        <taxon>Prorocentrales</taxon>
        <taxon>Prorocentraceae</taxon>
        <taxon>Prorocentrum</taxon>
    </lineage>
</organism>
<dbReference type="Proteomes" id="UP001189429">
    <property type="component" value="Unassembled WGS sequence"/>
</dbReference>
<name>A0ABN9SVK8_9DINO</name>
<feature type="region of interest" description="Disordered" evidence="1">
    <location>
        <begin position="165"/>
        <end position="186"/>
    </location>
</feature>
<feature type="domain" description="D-glutamate cyclase-like C-terminal" evidence="2">
    <location>
        <begin position="39"/>
        <end position="136"/>
    </location>
</feature>
<dbReference type="InterPro" id="IPR025504">
    <property type="entry name" value="GLUCM_C"/>
</dbReference>